<reference evidence="6 7" key="1">
    <citation type="submission" date="2023-08" db="EMBL/GenBank/DDBJ databases">
        <title>Achromobacter seleniivolatilans sp. nov., isolated from seleniferous soil.</title>
        <authorList>
            <person name="Zhang S."/>
            <person name="Li K."/>
            <person name="Peng J."/>
            <person name="Zhao Q."/>
            <person name="Wang H."/>
            <person name="Guo Y."/>
        </authorList>
    </citation>
    <scope>NUCLEOTIDE SEQUENCE [LARGE SCALE GENOMIC DNA]</scope>
    <source>
        <strain evidence="6 7">R39</strain>
    </source>
</reference>
<feature type="region of interest" description="Disordered" evidence="4">
    <location>
        <begin position="333"/>
        <end position="354"/>
    </location>
</feature>
<dbReference type="PANTHER" id="PTHR43004:SF19">
    <property type="entry name" value="BINDING MONOOXYGENASE, PUTATIVE (JCVI)-RELATED"/>
    <property type="match status" value="1"/>
</dbReference>
<dbReference type="Proteomes" id="UP001234798">
    <property type="component" value="Chromosome"/>
</dbReference>
<evidence type="ECO:0000256" key="4">
    <source>
        <dbReference type="SAM" id="MobiDB-lite"/>
    </source>
</evidence>
<dbReference type="PANTHER" id="PTHR43004">
    <property type="entry name" value="TRK SYSTEM POTASSIUM UPTAKE PROTEIN"/>
    <property type="match status" value="1"/>
</dbReference>
<dbReference type="Gene3D" id="3.30.70.2450">
    <property type="match status" value="1"/>
</dbReference>
<dbReference type="InterPro" id="IPR002938">
    <property type="entry name" value="FAD-bd"/>
</dbReference>
<evidence type="ECO:0000313" key="6">
    <source>
        <dbReference type="EMBL" id="WMD20276.1"/>
    </source>
</evidence>
<gene>
    <name evidence="6" type="ORF">RAS12_27325</name>
</gene>
<comment type="cofactor">
    <cofactor evidence="1">
        <name>FAD</name>
        <dbReference type="ChEBI" id="CHEBI:57692"/>
    </cofactor>
</comment>
<dbReference type="InterPro" id="IPR050641">
    <property type="entry name" value="RIFMO-like"/>
</dbReference>
<evidence type="ECO:0000259" key="5">
    <source>
        <dbReference type="Pfam" id="PF01494"/>
    </source>
</evidence>
<dbReference type="Pfam" id="PF01494">
    <property type="entry name" value="FAD_binding_3"/>
    <property type="match status" value="1"/>
</dbReference>
<evidence type="ECO:0000256" key="3">
    <source>
        <dbReference type="ARBA" id="ARBA00022827"/>
    </source>
</evidence>
<keyword evidence="6" id="KW-0560">Oxidoreductase</keyword>
<dbReference type="InterPro" id="IPR036188">
    <property type="entry name" value="FAD/NAD-bd_sf"/>
</dbReference>
<accession>A0ABY9LZT2</accession>
<organism evidence="6 7">
    <name type="scientific">Achromobacter seleniivolatilans</name>
    <dbReference type="NCBI Taxonomy" id="3047478"/>
    <lineage>
        <taxon>Bacteria</taxon>
        <taxon>Pseudomonadati</taxon>
        <taxon>Pseudomonadota</taxon>
        <taxon>Betaproteobacteria</taxon>
        <taxon>Burkholderiales</taxon>
        <taxon>Alcaligenaceae</taxon>
        <taxon>Achromobacter</taxon>
    </lineage>
</organism>
<proteinExistence type="predicted"/>
<feature type="domain" description="FAD-binding" evidence="5">
    <location>
        <begin position="6"/>
        <end position="334"/>
    </location>
</feature>
<keyword evidence="7" id="KW-1185">Reference proteome</keyword>
<dbReference type="EMBL" id="CP132976">
    <property type="protein sequence ID" value="WMD20276.1"/>
    <property type="molecule type" value="Genomic_DNA"/>
</dbReference>
<evidence type="ECO:0000313" key="7">
    <source>
        <dbReference type="Proteomes" id="UP001234798"/>
    </source>
</evidence>
<protein>
    <submittedName>
        <fullName evidence="6">FAD-dependent monooxygenase</fullName>
    </submittedName>
</protein>
<name>A0ABY9LZT2_9BURK</name>
<keyword evidence="6" id="KW-0503">Monooxygenase</keyword>
<keyword evidence="2" id="KW-0285">Flavoprotein</keyword>
<evidence type="ECO:0000256" key="2">
    <source>
        <dbReference type="ARBA" id="ARBA00022630"/>
    </source>
</evidence>
<keyword evidence="3" id="KW-0274">FAD</keyword>
<dbReference type="RefSeq" id="WP_306943337.1">
    <property type="nucleotide sequence ID" value="NZ_CP132976.1"/>
</dbReference>
<sequence>MAIATTTVLVVGAGPAGLLTAAELQRRGVECLLIDAHERPLDWDRATVVHPRSLEILDTLGLSEPLLSAGVKQRRACIHSDGAVLGEIDLAQCGSRYPFNIGISEEVTEALLTSYLVQHGGTVTRATKLVGLQAQDDGVLATIEHAGVSSQVFALWVVGCDGHHSTVRTLAGIEQEGHDINQPWAVFDAGISDWPASFEANYAYLDPIPVILTALPDQRWRVYLRPSAPESDLVADALSTLHRYLPESRFIDVSHPTRFDCQTKVAQRFRAGRVLLAGDAAHTCSPAQGHGMNSGLQDAYNLGWKLALVCHGHCSDKLLDSYHAERRPVADQVMASGDAAESAQLVSGDKERKDRDKAIRTAFADPATRHHEAVAEAELDIDYAGSPIVMGDPHPAVWPGQRLSDQIAIRDVVGGPGRLHHYTRRRGHTALLIGGASTPPAELAQTRRDMAELADRSIIDIVISITANAVEPGASDPHVDAYLDPATAEKLGITNMVLLVVRSDGHIGLRAERGHAQALADYLAQLRA</sequence>
<dbReference type="Gene3D" id="3.50.50.60">
    <property type="entry name" value="FAD/NAD(P)-binding domain"/>
    <property type="match status" value="1"/>
</dbReference>
<dbReference type="SUPFAM" id="SSF51905">
    <property type="entry name" value="FAD/NAD(P)-binding domain"/>
    <property type="match status" value="1"/>
</dbReference>
<evidence type="ECO:0000256" key="1">
    <source>
        <dbReference type="ARBA" id="ARBA00001974"/>
    </source>
</evidence>
<dbReference type="PRINTS" id="PR00420">
    <property type="entry name" value="RNGMNOXGNASE"/>
</dbReference>
<dbReference type="GO" id="GO:0004497">
    <property type="term" value="F:monooxygenase activity"/>
    <property type="evidence" value="ECO:0007669"/>
    <property type="project" value="UniProtKB-KW"/>
</dbReference>